<accession>A0A9Q0G6U6</accession>
<dbReference type="InterPro" id="IPR024875">
    <property type="entry name" value="Protein_Lines"/>
</dbReference>
<feature type="chain" id="PRO_5040474012" description="Protein Lines C-terminal domain-containing protein" evidence="1">
    <location>
        <begin position="22"/>
        <end position="149"/>
    </location>
</feature>
<dbReference type="Pfam" id="PF14695">
    <property type="entry name" value="LINES_C"/>
    <property type="match status" value="1"/>
</dbReference>
<reference evidence="3" key="2">
    <citation type="journal article" date="2023" name="Plants (Basel)">
        <title>Annotation of the Turnera subulata (Passifloraceae) Draft Genome Reveals the S-Locus Evolved after the Divergence of Turneroideae from Passifloroideae in a Stepwise Manner.</title>
        <authorList>
            <person name="Henning P.M."/>
            <person name="Roalson E.H."/>
            <person name="Mir W."/>
            <person name="McCubbin A.G."/>
            <person name="Shore J.S."/>
        </authorList>
    </citation>
    <scope>NUCLEOTIDE SEQUENCE</scope>
    <source>
        <strain evidence="3">F60SS</strain>
    </source>
</reference>
<feature type="signal peptide" evidence="1">
    <location>
        <begin position="1"/>
        <end position="21"/>
    </location>
</feature>
<dbReference type="Proteomes" id="UP001141552">
    <property type="component" value="Unassembled WGS sequence"/>
</dbReference>
<evidence type="ECO:0000256" key="1">
    <source>
        <dbReference type="SAM" id="SignalP"/>
    </source>
</evidence>
<keyword evidence="1" id="KW-0732">Signal</keyword>
<dbReference type="AlphaFoldDB" id="A0A9Q0G6U6"/>
<evidence type="ECO:0000313" key="3">
    <source>
        <dbReference type="EMBL" id="KAJ4843277.1"/>
    </source>
</evidence>
<evidence type="ECO:0000313" key="4">
    <source>
        <dbReference type="Proteomes" id="UP001141552"/>
    </source>
</evidence>
<dbReference type="InterPro" id="IPR029415">
    <property type="entry name" value="Lines_C"/>
</dbReference>
<dbReference type="PANTHER" id="PTHR16057">
    <property type="entry name" value="WINS1, 2 PROTEIN"/>
    <property type="match status" value="1"/>
</dbReference>
<gene>
    <name evidence="3" type="ORF">Tsubulata_009891</name>
</gene>
<feature type="domain" description="Protein Lines C-terminal" evidence="2">
    <location>
        <begin position="104"/>
        <end position="138"/>
    </location>
</feature>
<sequence>MTLFFIFQTFLILYTCYICSLQRSLRIVCNSWKSFIEFSFDGRSMNESCKKRRISQGSSTIELKALPVPVKGFHPSYKVDDERHFDWRRKLWNSERQSFDKARHCLLSLKGSVKSLKEKNLFPYNPEALLKRLTKFEELCSSIKDYDLL</sequence>
<dbReference type="OrthoDB" id="8251209at2759"/>
<reference evidence="3" key="1">
    <citation type="submission" date="2022-02" db="EMBL/GenBank/DDBJ databases">
        <authorList>
            <person name="Henning P.M."/>
            <person name="McCubbin A.G."/>
            <person name="Shore J.S."/>
        </authorList>
    </citation>
    <scope>NUCLEOTIDE SEQUENCE</scope>
    <source>
        <strain evidence="3">F60SS</strain>
        <tissue evidence="3">Leaves</tissue>
    </source>
</reference>
<dbReference type="PANTHER" id="PTHR16057:SF1">
    <property type="entry name" value="PROTEIN LINES HOMOLOG 1"/>
    <property type="match status" value="1"/>
</dbReference>
<name>A0A9Q0G6U6_9ROSI</name>
<comment type="caution">
    <text evidence="3">The sequence shown here is derived from an EMBL/GenBank/DDBJ whole genome shotgun (WGS) entry which is preliminary data.</text>
</comment>
<evidence type="ECO:0000259" key="2">
    <source>
        <dbReference type="Pfam" id="PF14695"/>
    </source>
</evidence>
<organism evidence="3 4">
    <name type="scientific">Turnera subulata</name>
    <dbReference type="NCBI Taxonomy" id="218843"/>
    <lineage>
        <taxon>Eukaryota</taxon>
        <taxon>Viridiplantae</taxon>
        <taxon>Streptophyta</taxon>
        <taxon>Embryophyta</taxon>
        <taxon>Tracheophyta</taxon>
        <taxon>Spermatophyta</taxon>
        <taxon>Magnoliopsida</taxon>
        <taxon>eudicotyledons</taxon>
        <taxon>Gunneridae</taxon>
        <taxon>Pentapetalae</taxon>
        <taxon>rosids</taxon>
        <taxon>fabids</taxon>
        <taxon>Malpighiales</taxon>
        <taxon>Passifloraceae</taxon>
        <taxon>Turnera</taxon>
    </lineage>
</organism>
<proteinExistence type="predicted"/>
<keyword evidence="4" id="KW-1185">Reference proteome</keyword>
<dbReference type="EMBL" id="JAKUCV010002279">
    <property type="protein sequence ID" value="KAJ4843277.1"/>
    <property type="molecule type" value="Genomic_DNA"/>
</dbReference>
<protein>
    <recommendedName>
        <fullName evidence="2">Protein Lines C-terminal domain-containing protein</fullName>
    </recommendedName>
</protein>